<dbReference type="Proteomes" id="UP000639772">
    <property type="component" value="Chromosome 1"/>
</dbReference>
<evidence type="ECO:0000313" key="2">
    <source>
        <dbReference type="EMBL" id="KAG0500893.1"/>
    </source>
</evidence>
<evidence type="ECO:0000313" key="3">
    <source>
        <dbReference type="Proteomes" id="UP000639772"/>
    </source>
</evidence>
<name>A0A835S1M5_VANPL</name>
<comment type="caution">
    <text evidence="2">The sequence shown here is derived from an EMBL/GenBank/DDBJ whole genome shotgun (WGS) entry which is preliminary data.</text>
</comment>
<accession>A0A835S1M5</accession>
<organism evidence="2 3">
    <name type="scientific">Vanilla planifolia</name>
    <name type="common">Vanilla</name>
    <dbReference type="NCBI Taxonomy" id="51239"/>
    <lineage>
        <taxon>Eukaryota</taxon>
        <taxon>Viridiplantae</taxon>
        <taxon>Streptophyta</taxon>
        <taxon>Embryophyta</taxon>
        <taxon>Tracheophyta</taxon>
        <taxon>Spermatophyta</taxon>
        <taxon>Magnoliopsida</taxon>
        <taxon>Liliopsida</taxon>
        <taxon>Asparagales</taxon>
        <taxon>Orchidaceae</taxon>
        <taxon>Vanilloideae</taxon>
        <taxon>Vanilleae</taxon>
        <taxon>Vanilla</taxon>
    </lineage>
</organism>
<feature type="region of interest" description="Disordered" evidence="1">
    <location>
        <begin position="1"/>
        <end position="24"/>
    </location>
</feature>
<proteinExistence type="predicted"/>
<sequence length="137" mass="15324">MAIGAPHGKSGTRDFGREGGPGFQMTEGKWVRRIHDETLELPSLFCEGSWGAAPTGVYVFSMTGDHGSDGEDTDGFRLSPPMLINSSYKVSYAVKHQEDMLNFEALPTRVRSHERIAHLHRLNSVRIVCPDKRHRCE</sequence>
<dbReference type="AlphaFoldDB" id="A0A835S1M5"/>
<gene>
    <name evidence="2" type="ORF">HPP92_000965</name>
</gene>
<protein>
    <submittedName>
        <fullName evidence="2">Uncharacterized protein</fullName>
    </submittedName>
</protein>
<evidence type="ECO:0000256" key="1">
    <source>
        <dbReference type="SAM" id="MobiDB-lite"/>
    </source>
</evidence>
<reference evidence="2 3" key="1">
    <citation type="journal article" date="2020" name="Nat. Food">
        <title>A phased Vanilla planifolia genome enables genetic improvement of flavour and production.</title>
        <authorList>
            <person name="Hasing T."/>
            <person name="Tang H."/>
            <person name="Brym M."/>
            <person name="Khazi F."/>
            <person name="Huang T."/>
            <person name="Chambers A.H."/>
        </authorList>
    </citation>
    <scope>NUCLEOTIDE SEQUENCE [LARGE SCALE GENOMIC DNA]</scope>
    <source>
        <tissue evidence="2">Leaf</tissue>
    </source>
</reference>
<dbReference type="EMBL" id="JADCNM010000001">
    <property type="protein sequence ID" value="KAG0500893.1"/>
    <property type="molecule type" value="Genomic_DNA"/>
</dbReference>